<feature type="compositionally biased region" description="Basic and acidic residues" evidence="1">
    <location>
        <begin position="838"/>
        <end position="859"/>
    </location>
</feature>
<dbReference type="PANTHER" id="PTHR13318">
    <property type="entry name" value="PARTNER OF PAIRED, ISOFORM B-RELATED"/>
    <property type="match status" value="1"/>
</dbReference>
<reference evidence="3" key="1">
    <citation type="journal article" date="2020" name="Fungal Divers.">
        <title>Resolving the Mortierellaceae phylogeny through synthesis of multi-gene phylogenetics and phylogenomics.</title>
        <authorList>
            <person name="Vandepol N."/>
            <person name="Liber J."/>
            <person name="Desiro A."/>
            <person name="Na H."/>
            <person name="Kennedy M."/>
            <person name="Barry K."/>
            <person name="Grigoriev I.V."/>
            <person name="Miller A.N."/>
            <person name="O'Donnell K."/>
            <person name="Stajich J.E."/>
            <person name="Bonito G."/>
        </authorList>
    </citation>
    <scope>NUCLEOTIDE SEQUENCE</scope>
    <source>
        <strain evidence="3">KOD948</strain>
    </source>
</reference>
<feature type="compositionally biased region" description="Acidic residues" evidence="1">
    <location>
        <begin position="748"/>
        <end position="758"/>
    </location>
</feature>
<dbReference type="Gene3D" id="1.20.1280.50">
    <property type="match status" value="1"/>
</dbReference>
<sequence length="870" mass="96417">MSSSPFSIPETLSIILSFLDRCDILNVSTVSRAWHEAATRLLWKSLLRPSLSHGFYIQLQKNGCHVQRLELILDTKNRGYSVAPTELTRVLKYTPRLKSLSLRVSNGWIPNTVSALLIIIKDFVAGQLEHLELGIGSLQLDEAKDFFSALTSLKRLELRMYTTSGILRAISSSGTKQLKAFAYNPTMINLLSGNNPISFNDEALVSLSKSHGATLANLSIVMNSVLTSSGLVGFSERCKNLTRLRLSCCRGVASIGIEALIEASPSLTHVLLEYMNVSDMVFLKLTTTPARCAQLQVLSVLCCRGPSSIGVQNVVRSCQNLKELSIHCSPNVWMDIFEEPAWECTGLETLILRDLSRDGFAIVQGQENATDDLVDPDEPWTRSVTDIERSNMFRQIGRLWRLKELELVGFAFPLKLFELGRTDLDRLQRLCTLRLASLWTPIQIREMIWLATQFPRLQMLQLDEGTVSASLLKDLTDINKKLKMEFVAPRIRSAAPASSDSESGTEHENGGQGIHHFEFWSSDGDHEPWSPMDTDEGIPLGHSDDETEYNSPLDEYDSDLDNDDNGILDSDEGGYMSSLHDSMETEDYDAYDSDDYKSYSGYSFDNEDGPPSPCLSDDQILPDSVGSLIQSASDEELNSSLLHSDESDRYQYDDDDDDDLPAQNYSDDESILSYRASNLTDDDSDNQSIRSDGDDNEIKLAKPDTDDEEDIIGDDTENEDESIESNSDISDGPHRADTSESDSYGNDTSDEDEPTANDNDDKDKLLGDHIGSEDEPVVSDTGDEDMRTPTDTDDDSEPAWFGIKGEKQRSHSSSDSDGGPANDMADDDGNSTQDGSDYETRPEVDSSEDDRAVIRKDIGDEAASSADDDD</sequence>
<dbReference type="SUPFAM" id="SSF52047">
    <property type="entry name" value="RNI-like"/>
    <property type="match status" value="1"/>
</dbReference>
<evidence type="ECO:0000313" key="3">
    <source>
        <dbReference type="EMBL" id="KAG0259936.1"/>
    </source>
</evidence>
<dbReference type="PANTHER" id="PTHR13318:SF105">
    <property type="entry name" value="F-BOX_LRR-REPEAT PROTEIN 3"/>
    <property type="match status" value="1"/>
</dbReference>
<feature type="region of interest" description="Disordered" evidence="1">
    <location>
        <begin position="493"/>
        <end position="621"/>
    </location>
</feature>
<dbReference type="Gene3D" id="3.80.10.10">
    <property type="entry name" value="Ribonuclease Inhibitor"/>
    <property type="match status" value="1"/>
</dbReference>
<dbReference type="InterPro" id="IPR032675">
    <property type="entry name" value="LRR_dom_sf"/>
</dbReference>
<feature type="compositionally biased region" description="Acidic residues" evidence="1">
    <location>
        <begin position="773"/>
        <end position="783"/>
    </location>
</feature>
<proteinExistence type="predicted"/>
<dbReference type="InterPro" id="IPR001810">
    <property type="entry name" value="F-box_dom"/>
</dbReference>
<feature type="compositionally biased region" description="Acidic residues" evidence="1">
    <location>
        <begin position="705"/>
        <end position="723"/>
    </location>
</feature>
<feature type="compositionally biased region" description="Basic and acidic residues" evidence="1">
    <location>
        <begin position="759"/>
        <end position="772"/>
    </location>
</feature>
<name>A0A9P6U489_9FUNG</name>
<dbReference type="GO" id="GO:0031146">
    <property type="term" value="P:SCF-dependent proteasomal ubiquitin-dependent protein catabolic process"/>
    <property type="evidence" value="ECO:0007669"/>
    <property type="project" value="TreeGrafter"/>
</dbReference>
<dbReference type="InterPro" id="IPR036047">
    <property type="entry name" value="F-box-like_dom_sf"/>
</dbReference>
<protein>
    <recommendedName>
        <fullName evidence="2">F-box domain-containing protein</fullName>
    </recommendedName>
</protein>
<keyword evidence="4" id="KW-1185">Reference proteome</keyword>
<feature type="domain" description="F-box" evidence="2">
    <location>
        <begin position="9"/>
        <end position="47"/>
    </location>
</feature>
<evidence type="ECO:0000259" key="2">
    <source>
        <dbReference type="Pfam" id="PF12937"/>
    </source>
</evidence>
<gene>
    <name evidence="3" type="ORF">BG011_002289</name>
</gene>
<feature type="compositionally biased region" description="Basic and acidic residues" evidence="1">
    <location>
        <begin position="643"/>
        <end position="652"/>
    </location>
</feature>
<feature type="compositionally biased region" description="Basic and acidic residues" evidence="1">
    <location>
        <begin position="691"/>
        <end position="704"/>
    </location>
</feature>
<evidence type="ECO:0000313" key="4">
    <source>
        <dbReference type="Proteomes" id="UP000726737"/>
    </source>
</evidence>
<dbReference type="CDD" id="cd09917">
    <property type="entry name" value="F-box_SF"/>
    <property type="match status" value="1"/>
</dbReference>
<dbReference type="AlphaFoldDB" id="A0A9P6U489"/>
<feature type="compositionally biased region" description="Basic and acidic residues" evidence="1">
    <location>
        <begin position="804"/>
        <end position="814"/>
    </location>
</feature>
<dbReference type="OrthoDB" id="2447803at2759"/>
<dbReference type="GO" id="GO:0019005">
    <property type="term" value="C:SCF ubiquitin ligase complex"/>
    <property type="evidence" value="ECO:0007669"/>
    <property type="project" value="TreeGrafter"/>
</dbReference>
<organism evidence="3 4">
    <name type="scientific">Mortierella polycephala</name>
    <dbReference type="NCBI Taxonomy" id="41804"/>
    <lineage>
        <taxon>Eukaryota</taxon>
        <taxon>Fungi</taxon>
        <taxon>Fungi incertae sedis</taxon>
        <taxon>Mucoromycota</taxon>
        <taxon>Mortierellomycotina</taxon>
        <taxon>Mortierellomycetes</taxon>
        <taxon>Mortierellales</taxon>
        <taxon>Mortierellaceae</taxon>
        <taxon>Mortierella</taxon>
    </lineage>
</organism>
<feature type="region of interest" description="Disordered" evidence="1">
    <location>
        <begin position="636"/>
        <end position="870"/>
    </location>
</feature>
<feature type="compositionally biased region" description="Basic and acidic residues" evidence="1">
    <location>
        <begin position="504"/>
        <end position="528"/>
    </location>
</feature>
<evidence type="ECO:0000256" key="1">
    <source>
        <dbReference type="SAM" id="MobiDB-lite"/>
    </source>
</evidence>
<dbReference type="SMART" id="SM00367">
    <property type="entry name" value="LRR_CC"/>
    <property type="match status" value="2"/>
</dbReference>
<comment type="caution">
    <text evidence="3">The sequence shown here is derived from an EMBL/GenBank/DDBJ whole genome shotgun (WGS) entry which is preliminary data.</text>
</comment>
<dbReference type="Proteomes" id="UP000726737">
    <property type="component" value="Unassembled WGS sequence"/>
</dbReference>
<feature type="compositionally biased region" description="Acidic residues" evidence="1">
    <location>
        <begin position="584"/>
        <end position="593"/>
    </location>
</feature>
<feature type="compositionally biased region" description="Acidic residues" evidence="1">
    <location>
        <begin position="554"/>
        <end position="572"/>
    </location>
</feature>
<dbReference type="SUPFAM" id="SSF81383">
    <property type="entry name" value="F-box domain"/>
    <property type="match status" value="1"/>
</dbReference>
<feature type="compositionally biased region" description="Acidic residues" evidence="1">
    <location>
        <begin position="653"/>
        <end position="670"/>
    </location>
</feature>
<dbReference type="InterPro" id="IPR006553">
    <property type="entry name" value="Leu-rich_rpt_Cys-con_subtyp"/>
</dbReference>
<accession>A0A9P6U489</accession>
<dbReference type="EMBL" id="JAAAJA010000170">
    <property type="protein sequence ID" value="KAG0259936.1"/>
    <property type="molecule type" value="Genomic_DNA"/>
</dbReference>
<dbReference type="Pfam" id="PF12937">
    <property type="entry name" value="F-box-like"/>
    <property type="match status" value="1"/>
</dbReference>
<feature type="compositionally biased region" description="Low complexity" evidence="1">
    <location>
        <begin position="861"/>
        <end position="870"/>
    </location>
</feature>